<proteinExistence type="predicted"/>
<name>A0ABV6QLM8_9ACTN</name>
<evidence type="ECO:0000313" key="1">
    <source>
        <dbReference type="EMBL" id="MFC0625535.1"/>
    </source>
</evidence>
<dbReference type="RefSeq" id="WP_380048050.1">
    <property type="nucleotide sequence ID" value="NZ_JBHLTC010000018.1"/>
</dbReference>
<comment type="caution">
    <text evidence="1">The sequence shown here is derived from an EMBL/GenBank/DDBJ whole genome shotgun (WGS) entry which is preliminary data.</text>
</comment>
<organism evidence="1 2">
    <name type="scientific">Kribbella deserti</name>
    <dbReference type="NCBI Taxonomy" id="1926257"/>
    <lineage>
        <taxon>Bacteria</taxon>
        <taxon>Bacillati</taxon>
        <taxon>Actinomycetota</taxon>
        <taxon>Actinomycetes</taxon>
        <taxon>Propionibacteriales</taxon>
        <taxon>Kribbellaceae</taxon>
        <taxon>Kribbella</taxon>
    </lineage>
</organism>
<accession>A0ABV6QLM8</accession>
<reference evidence="1 2" key="1">
    <citation type="submission" date="2024-09" db="EMBL/GenBank/DDBJ databases">
        <authorList>
            <person name="Sun Q."/>
            <person name="Mori K."/>
        </authorList>
    </citation>
    <scope>NUCLEOTIDE SEQUENCE [LARGE SCALE GENOMIC DNA]</scope>
    <source>
        <strain evidence="1 2">CGMCC 1.15906</strain>
    </source>
</reference>
<dbReference type="Proteomes" id="UP001589890">
    <property type="component" value="Unassembled WGS sequence"/>
</dbReference>
<sequence length="85" mass="9607">MANLLWNGFRAERDQYVVVAVAEDVYVPSFDSAAINVSVEHSQGFALELTTPYQPKRFLRRAKLKFADGVVAPGILRVWPERRGD</sequence>
<dbReference type="EMBL" id="JBHLTC010000018">
    <property type="protein sequence ID" value="MFC0625535.1"/>
    <property type="molecule type" value="Genomic_DNA"/>
</dbReference>
<protein>
    <submittedName>
        <fullName evidence="1">Uncharacterized protein</fullName>
    </submittedName>
</protein>
<evidence type="ECO:0000313" key="2">
    <source>
        <dbReference type="Proteomes" id="UP001589890"/>
    </source>
</evidence>
<keyword evidence="2" id="KW-1185">Reference proteome</keyword>
<gene>
    <name evidence="1" type="ORF">ACFFGN_15745</name>
</gene>